<comment type="caution">
    <text evidence="2">The sequence shown here is derived from an EMBL/GenBank/DDBJ whole genome shotgun (WGS) entry which is preliminary data.</text>
</comment>
<dbReference type="InterPro" id="IPR002109">
    <property type="entry name" value="Glutaredoxin"/>
</dbReference>
<evidence type="ECO:0000259" key="1">
    <source>
        <dbReference type="Pfam" id="PF00462"/>
    </source>
</evidence>
<dbReference type="GO" id="GO:0045454">
    <property type="term" value="P:cell redox homeostasis"/>
    <property type="evidence" value="ECO:0007669"/>
    <property type="project" value="TreeGrafter"/>
</dbReference>
<reference evidence="2 3" key="1">
    <citation type="journal article" date="2016" name="Nat. Commun.">
        <title>Thousands of microbial genomes shed light on interconnected biogeochemical processes in an aquifer system.</title>
        <authorList>
            <person name="Anantharaman K."/>
            <person name="Brown C.T."/>
            <person name="Hug L.A."/>
            <person name="Sharon I."/>
            <person name="Castelle C.J."/>
            <person name="Probst A.J."/>
            <person name="Thomas B.C."/>
            <person name="Singh A."/>
            <person name="Wilkins M.J."/>
            <person name="Karaoz U."/>
            <person name="Brodie E.L."/>
            <person name="Williams K.H."/>
            <person name="Hubbard S.S."/>
            <person name="Banfield J.F."/>
        </authorList>
    </citation>
    <scope>NUCLEOTIDE SEQUENCE [LARGE SCALE GENOMIC DNA]</scope>
</reference>
<feature type="domain" description="Glutaredoxin" evidence="1">
    <location>
        <begin position="7"/>
        <end position="65"/>
    </location>
</feature>
<dbReference type="SUPFAM" id="SSF52833">
    <property type="entry name" value="Thioredoxin-like"/>
    <property type="match status" value="1"/>
</dbReference>
<proteinExistence type="predicted"/>
<evidence type="ECO:0000313" key="3">
    <source>
        <dbReference type="Proteomes" id="UP000178427"/>
    </source>
</evidence>
<evidence type="ECO:0000313" key="2">
    <source>
        <dbReference type="EMBL" id="OGG74054.1"/>
    </source>
</evidence>
<dbReference type="PANTHER" id="PTHR34386">
    <property type="entry name" value="GLUTAREDOXIN"/>
    <property type="match status" value="1"/>
</dbReference>
<dbReference type="InterPro" id="IPR036249">
    <property type="entry name" value="Thioredoxin-like_sf"/>
</dbReference>
<dbReference type="AlphaFoldDB" id="A0A1F6EK84"/>
<dbReference type="Proteomes" id="UP000178427">
    <property type="component" value="Unassembled WGS sequence"/>
</dbReference>
<gene>
    <name evidence="2" type="ORF">A3A40_00480</name>
</gene>
<dbReference type="Pfam" id="PF00462">
    <property type="entry name" value="Glutaredoxin"/>
    <property type="match status" value="1"/>
</dbReference>
<dbReference type="CDD" id="cd02976">
    <property type="entry name" value="NrdH"/>
    <property type="match status" value="1"/>
</dbReference>
<dbReference type="Gene3D" id="3.40.30.10">
    <property type="entry name" value="Glutaredoxin"/>
    <property type="match status" value="1"/>
</dbReference>
<dbReference type="InterPro" id="IPR051548">
    <property type="entry name" value="Grx-like_ET"/>
</dbReference>
<accession>A0A1F6EK84</accession>
<dbReference type="PANTHER" id="PTHR34386:SF1">
    <property type="entry name" value="GLUTAREDOXIN-LIKE PROTEIN NRDH"/>
    <property type="match status" value="1"/>
</dbReference>
<protein>
    <submittedName>
        <fullName evidence="2">NrdH-redoxin</fullName>
    </submittedName>
</protein>
<dbReference type="PROSITE" id="PS51354">
    <property type="entry name" value="GLUTAREDOXIN_2"/>
    <property type="match status" value="1"/>
</dbReference>
<dbReference type="EMBL" id="MFMA01000011">
    <property type="protein sequence ID" value="OGG74054.1"/>
    <property type="molecule type" value="Genomic_DNA"/>
</dbReference>
<organism evidence="2 3">
    <name type="scientific">Candidatus Kaiserbacteria bacterium RIFCSPLOWO2_01_FULL_54_20</name>
    <dbReference type="NCBI Taxonomy" id="1798513"/>
    <lineage>
        <taxon>Bacteria</taxon>
        <taxon>Candidatus Kaiseribacteriota</taxon>
    </lineage>
</organism>
<name>A0A1F6EK84_9BACT</name>
<sequence length="80" mass="9128">MEKNIPVTIYSTPTCHFCHMAKEFFDASKVKYTDYNVATDLEKRKEMIEKSGQMGVPVIVIGDQLTVGFDQERLQELLAV</sequence>
<dbReference type="GO" id="GO:0009055">
    <property type="term" value="F:electron transfer activity"/>
    <property type="evidence" value="ECO:0007669"/>
    <property type="project" value="TreeGrafter"/>
</dbReference>
<dbReference type="STRING" id="1798513.A3A40_00480"/>